<dbReference type="InterPro" id="IPR013983">
    <property type="entry name" value="Ald_Fedxn_OxRdtase_N"/>
</dbReference>
<evidence type="ECO:0000256" key="6">
    <source>
        <dbReference type="ARBA" id="ARBA00023004"/>
    </source>
</evidence>
<accession>A0AAF0D0V7</accession>
<dbReference type="Gene3D" id="1.10.569.10">
    <property type="entry name" value="Aldehyde Ferredoxin Oxidoreductase Protein, subunit A, domain 2"/>
    <property type="match status" value="1"/>
</dbReference>
<evidence type="ECO:0000256" key="1">
    <source>
        <dbReference type="ARBA" id="ARBA00001966"/>
    </source>
</evidence>
<sequence>MVGGYWGKVLEVDLTNHKIKTREIPENIYKMFLGGTGLAAYIMYTEIPAGADPLGPDNVFVFATGPWQGGSAILGSGRFSACAKSPLTGIFGESLGGGYNAEELKKTGFDAVVVKGKSDKPVYVYINDGKAEIKDASHMWGKLDAYQTEDAIKKELKDDKIQVAPIGPAAENLVRYAGLICNYGHGCAGRTGMGAVMGSKKLKALAFRGTKKVSIARPDELAQLRKEATEDAKKADFTKANREEGQAMAVIPREENGLLPIKNFLESRWIEGARKIGSAGGEFNKVLKPKPEACSNCIMGCHRRVTIKEPAKYAMDSYGPEYETLAMIGSDCLIDNLLAINKANELCNRYSMDTIEFGGVCAFAMEAYEKGYIKKGDLGYELKWGDGDAMLKLLEDIAHRRGKIPTLLGEGVRPAGEKLGCPDLALHVNGAVVPAHDPRAFMSMAVETATSMKGASHLHGFPEAIELGVPFPEAGPELSKPMDPHDTKLKGLAAAKYQDRMAVANSLVFCFFYEFSGYTFTRITNLTNAITGWNMTPQELLKVGERIVTLMNLFNIKHGLVPERDYWLPKRFFTPRTAGGAAGLVPPLKEMREEYFKVKGWPKGIPSEEKIKELGLDKIVKK</sequence>
<evidence type="ECO:0000313" key="11">
    <source>
        <dbReference type="Proteomes" id="UP000186851"/>
    </source>
</evidence>
<dbReference type="InterPro" id="IPR001203">
    <property type="entry name" value="OxRdtase_Ald_Fedxn_C"/>
</dbReference>
<organism evidence="10 11">
    <name type="scientific">Odinarchaeota yellowstonii (strain LCB_4)</name>
    <dbReference type="NCBI Taxonomy" id="1841599"/>
    <lineage>
        <taxon>Archaea</taxon>
        <taxon>Promethearchaeati</taxon>
        <taxon>Candidatus Odinarchaeota</taxon>
        <taxon>Candidatus Odinarchaeia</taxon>
        <taxon>Candidatus Odinarchaeales</taxon>
        <taxon>Candidatus Odinarchaeaceae</taxon>
        <taxon>Candidatus Odinarchaeum</taxon>
    </lineage>
</organism>
<dbReference type="Pfam" id="PF01314">
    <property type="entry name" value="AFOR_C"/>
    <property type="match status" value="1"/>
</dbReference>
<keyword evidence="6" id="KW-0408">Iron</keyword>
<name>A0AAF0D0V7_ODILC</name>
<evidence type="ECO:0000256" key="8">
    <source>
        <dbReference type="ARBA" id="ARBA00049934"/>
    </source>
</evidence>
<proteinExistence type="inferred from homology"/>
<keyword evidence="5" id="KW-0560">Oxidoreductase</keyword>
<keyword evidence="7" id="KW-0411">Iron-sulfur</keyword>
<dbReference type="SUPFAM" id="SSF56228">
    <property type="entry name" value="Aldehyde ferredoxin oxidoreductase, N-terminal domain"/>
    <property type="match status" value="1"/>
</dbReference>
<dbReference type="AlphaFoldDB" id="A0AAF0D0V7"/>
<evidence type="ECO:0000313" key="10">
    <source>
        <dbReference type="EMBL" id="WEU39667.1"/>
    </source>
</evidence>
<evidence type="ECO:0000256" key="3">
    <source>
        <dbReference type="ARBA" id="ARBA00022485"/>
    </source>
</evidence>
<dbReference type="Gene3D" id="1.10.599.10">
    <property type="entry name" value="Aldehyde Ferredoxin Oxidoreductase Protein, subunit A, domain 3"/>
    <property type="match status" value="1"/>
</dbReference>
<dbReference type="PANTHER" id="PTHR30038:SF0">
    <property type="entry name" value="TUNGSTEN-CONTAINING ALDEHYDE FERREDOXIN OXIDOREDUCTASE"/>
    <property type="match status" value="1"/>
</dbReference>
<keyword evidence="4" id="KW-0479">Metal-binding</keyword>
<keyword evidence="3" id="KW-0004">4Fe-4S</keyword>
<dbReference type="Gene3D" id="3.60.9.10">
    <property type="entry name" value="Aldehyde ferredoxin oxidoreductase, N-terminal domain"/>
    <property type="match status" value="1"/>
</dbReference>
<dbReference type="SUPFAM" id="SSF48310">
    <property type="entry name" value="Aldehyde ferredoxin oxidoreductase, C-terminal domains"/>
    <property type="match status" value="1"/>
</dbReference>
<evidence type="ECO:0000259" key="9">
    <source>
        <dbReference type="SMART" id="SM00790"/>
    </source>
</evidence>
<dbReference type="GO" id="GO:0016625">
    <property type="term" value="F:oxidoreductase activity, acting on the aldehyde or oxo group of donors, iron-sulfur protein as acceptor"/>
    <property type="evidence" value="ECO:0007669"/>
    <property type="project" value="InterPro"/>
</dbReference>
<gene>
    <name evidence="10" type="ORF">OdinLCB4_004055</name>
</gene>
<evidence type="ECO:0000256" key="4">
    <source>
        <dbReference type="ARBA" id="ARBA00022723"/>
    </source>
</evidence>
<evidence type="ECO:0000256" key="5">
    <source>
        <dbReference type="ARBA" id="ARBA00023002"/>
    </source>
</evidence>
<dbReference type="InterPro" id="IPR051919">
    <property type="entry name" value="W-dependent_AOR"/>
</dbReference>
<dbReference type="EMBL" id="CP091871">
    <property type="protein sequence ID" value="WEU39667.1"/>
    <property type="molecule type" value="Genomic_DNA"/>
</dbReference>
<dbReference type="Pfam" id="PF02730">
    <property type="entry name" value="AFOR_N"/>
    <property type="match status" value="1"/>
</dbReference>
<reference evidence="10" key="1">
    <citation type="journal article" date="2017" name="Nature">
        <title>Asgard archaea illuminate the origin of eukaryotic cellular complexity.</title>
        <authorList>
            <person name="Zaremba-Niedzwiedzka K."/>
            <person name="Caceres E.F."/>
            <person name="Saw J.H."/>
            <person name="Backstrom D."/>
            <person name="Juzokaite L."/>
            <person name="Vancaester E."/>
            <person name="Seitz K.W."/>
            <person name="Anantharaman K."/>
            <person name="Starnawski P."/>
            <person name="Kjeldsen K.U."/>
            <person name="Scott M.B."/>
            <person name="Nunoura T."/>
            <person name="Banfield J.F."/>
            <person name="Schramm A."/>
            <person name="Baker B.J."/>
            <person name="Spang A."/>
            <person name="Ettema T.J.G."/>
        </authorList>
    </citation>
    <scope>NUCLEOTIDE SEQUENCE</scope>
    <source>
        <strain evidence="10">LCB_4</strain>
    </source>
</reference>
<comment type="cofactor">
    <cofactor evidence="1">
        <name>[4Fe-4S] cluster</name>
        <dbReference type="ChEBI" id="CHEBI:49883"/>
    </cofactor>
</comment>
<feature type="domain" description="Aldehyde ferredoxin oxidoreductase N-terminal" evidence="9">
    <location>
        <begin position="5"/>
        <end position="211"/>
    </location>
</feature>
<evidence type="ECO:0000256" key="7">
    <source>
        <dbReference type="ARBA" id="ARBA00023014"/>
    </source>
</evidence>
<dbReference type="GO" id="GO:0051539">
    <property type="term" value="F:4 iron, 4 sulfur cluster binding"/>
    <property type="evidence" value="ECO:0007669"/>
    <property type="project" value="UniProtKB-KW"/>
</dbReference>
<dbReference type="GO" id="GO:0009055">
    <property type="term" value="F:electron transfer activity"/>
    <property type="evidence" value="ECO:0007669"/>
    <property type="project" value="InterPro"/>
</dbReference>
<dbReference type="KEGG" id="oyw:OdinLCB4_004055"/>
<evidence type="ECO:0000256" key="2">
    <source>
        <dbReference type="ARBA" id="ARBA00011032"/>
    </source>
</evidence>
<dbReference type="GO" id="GO:0046872">
    <property type="term" value="F:metal ion binding"/>
    <property type="evidence" value="ECO:0007669"/>
    <property type="project" value="UniProtKB-KW"/>
</dbReference>
<dbReference type="InterPro" id="IPR013984">
    <property type="entry name" value="Ald_Fedxn_OxRdtase_dom2"/>
</dbReference>
<dbReference type="InterPro" id="IPR013985">
    <property type="entry name" value="Ald_Fedxn_OxRdtase_dom3"/>
</dbReference>
<dbReference type="SMART" id="SM00790">
    <property type="entry name" value="AFOR_N"/>
    <property type="match status" value="1"/>
</dbReference>
<dbReference type="Proteomes" id="UP000186851">
    <property type="component" value="Chromosome"/>
</dbReference>
<comment type="cofactor">
    <cofactor evidence="8">
        <name>tungstopterin</name>
        <dbReference type="ChEBI" id="CHEBI:30402"/>
    </cofactor>
</comment>
<comment type="similarity">
    <text evidence="2">Belongs to the AOR/FOR family.</text>
</comment>
<dbReference type="PANTHER" id="PTHR30038">
    <property type="entry name" value="ALDEHYDE FERREDOXIN OXIDOREDUCTASE"/>
    <property type="match status" value="1"/>
</dbReference>
<dbReference type="InterPro" id="IPR036021">
    <property type="entry name" value="Tungsten_al_ferr_oxy-like_C"/>
</dbReference>
<protein>
    <submittedName>
        <fullName evidence="10">Aldehyde ferredoxin oxidoreductase family protein</fullName>
    </submittedName>
</protein>
<dbReference type="InterPro" id="IPR036503">
    <property type="entry name" value="Ald_Fedxn_OxRdtase_N_sf"/>
</dbReference>
<reference evidence="10" key="2">
    <citation type="journal article" date="2022" name="Nat. Microbiol.">
        <title>A closed Candidatus Odinarchaeum chromosome exposes Asgard archaeal viruses.</title>
        <authorList>
            <person name="Tamarit D."/>
            <person name="Caceres E.F."/>
            <person name="Krupovic M."/>
            <person name="Nijland R."/>
            <person name="Eme L."/>
            <person name="Robinson N.P."/>
            <person name="Ettema T.J.G."/>
        </authorList>
    </citation>
    <scope>NUCLEOTIDE SEQUENCE</scope>
    <source>
        <strain evidence="10">LCB_4</strain>
    </source>
</reference>